<dbReference type="PANTHER" id="PTHR42840">
    <property type="entry name" value="NAD(P)-BINDING ROSSMANN-FOLD SUPERFAMILY PROTEIN-RELATED"/>
    <property type="match status" value="1"/>
</dbReference>
<dbReference type="Gene3D" id="3.40.50.720">
    <property type="entry name" value="NAD(P)-binding Rossmann-like Domain"/>
    <property type="match status" value="1"/>
</dbReference>
<sequence>MERKLTVALHGVTGRMGTNQHFLRSILAIIKQGGVPLANGDTLQVEPILVAREEARLRQLAQEAAVQEIGRAVEFTTDLDEVIADSRVDIVFDSASTQVRPSVVRKAVEQGKAIYCEKPIAIDVAEALALADCCEQAGVKNGVVQDKLWLPGIRCLRMLRDEGFFGKILSVRGEFGYWVFTGHDPARPAQRPSWNYRAEDGGGIIIDMFCHWQYVLNDLLGPIESVLAHAAIDIPERIDEQGQPYACTADDAAYAIFEMASGVTCQFNCSWSTRVRRDDLLTIQVDGTHGSAVAGLRDCWVQDSESTPKPVWNPDVPQPLNFYEGWRKLPADAGDDNAFKIEWELFLKHVAGEGDFPWSLRAGADGVALAQAGLTSARERRWVRPHELLSR</sequence>
<dbReference type="PANTHER" id="PTHR42840:SF8">
    <property type="entry name" value="OXIDOREDUCTASE"/>
    <property type="match status" value="1"/>
</dbReference>
<dbReference type="Gene3D" id="3.30.360.10">
    <property type="entry name" value="Dihydrodipicolinate Reductase, domain 2"/>
    <property type="match status" value="1"/>
</dbReference>
<protein>
    <submittedName>
        <fullName evidence="3">Oxidoreductase</fullName>
    </submittedName>
</protein>
<feature type="domain" description="Gfo/Idh/MocA-like oxidoreductase N-terminal" evidence="1">
    <location>
        <begin position="50"/>
        <end position="140"/>
    </location>
</feature>
<comment type="caution">
    <text evidence="3">The sequence shown here is derived from an EMBL/GenBank/DDBJ whole genome shotgun (WGS) entry which is preliminary data.</text>
</comment>
<dbReference type="RefSeq" id="WP_105360051.1">
    <property type="nucleotide sequence ID" value="NZ_PUIB01000030.1"/>
</dbReference>
<evidence type="ECO:0000313" key="3">
    <source>
        <dbReference type="EMBL" id="PQO26569.1"/>
    </source>
</evidence>
<dbReference type="Pfam" id="PF22725">
    <property type="entry name" value="GFO_IDH_MocA_C3"/>
    <property type="match status" value="1"/>
</dbReference>
<dbReference type="SUPFAM" id="SSF51735">
    <property type="entry name" value="NAD(P)-binding Rossmann-fold domains"/>
    <property type="match status" value="1"/>
</dbReference>
<reference evidence="3 4" key="1">
    <citation type="submission" date="2018-02" db="EMBL/GenBank/DDBJ databases">
        <title>Comparative genomes isolates from brazilian mangrove.</title>
        <authorList>
            <person name="Araujo J.E."/>
            <person name="Taketani R.G."/>
            <person name="Silva M.C.P."/>
            <person name="Loureco M.V."/>
            <person name="Andreote F.D."/>
        </authorList>
    </citation>
    <scope>NUCLEOTIDE SEQUENCE [LARGE SCALE GENOMIC DNA]</scope>
    <source>
        <strain evidence="3 4">NAP PRIS-MGV</strain>
    </source>
</reference>
<evidence type="ECO:0000259" key="1">
    <source>
        <dbReference type="Pfam" id="PF01408"/>
    </source>
</evidence>
<dbReference type="GO" id="GO:0000166">
    <property type="term" value="F:nucleotide binding"/>
    <property type="evidence" value="ECO:0007669"/>
    <property type="project" value="InterPro"/>
</dbReference>
<dbReference type="OrthoDB" id="9815825at2"/>
<gene>
    <name evidence="3" type="ORF">C5Y98_29720</name>
</gene>
<dbReference type="Pfam" id="PF01408">
    <property type="entry name" value="GFO_IDH_MocA"/>
    <property type="match status" value="1"/>
</dbReference>
<dbReference type="Proteomes" id="UP000239388">
    <property type="component" value="Unassembled WGS sequence"/>
</dbReference>
<accession>A0A2S8F341</accession>
<name>A0A2S8F341_9BACT</name>
<dbReference type="EMBL" id="PUIB01000030">
    <property type="protein sequence ID" value="PQO26569.1"/>
    <property type="molecule type" value="Genomic_DNA"/>
</dbReference>
<organism evidence="3 4">
    <name type="scientific">Blastopirellula marina</name>
    <dbReference type="NCBI Taxonomy" id="124"/>
    <lineage>
        <taxon>Bacteria</taxon>
        <taxon>Pseudomonadati</taxon>
        <taxon>Planctomycetota</taxon>
        <taxon>Planctomycetia</taxon>
        <taxon>Pirellulales</taxon>
        <taxon>Pirellulaceae</taxon>
        <taxon>Blastopirellula</taxon>
    </lineage>
</organism>
<proteinExistence type="predicted"/>
<evidence type="ECO:0000259" key="2">
    <source>
        <dbReference type="Pfam" id="PF22725"/>
    </source>
</evidence>
<dbReference type="SUPFAM" id="SSF55347">
    <property type="entry name" value="Glyceraldehyde-3-phosphate dehydrogenase-like, C-terminal domain"/>
    <property type="match status" value="1"/>
</dbReference>
<dbReference type="AlphaFoldDB" id="A0A2S8F341"/>
<dbReference type="InterPro" id="IPR055170">
    <property type="entry name" value="GFO_IDH_MocA-like_dom"/>
</dbReference>
<dbReference type="InterPro" id="IPR000683">
    <property type="entry name" value="Gfo/Idh/MocA-like_OxRdtase_N"/>
</dbReference>
<evidence type="ECO:0000313" key="4">
    <source>
        <dbReference type="Proteomes" id="UP000239388"/>
    </source>
</evidence>
<dbReference type="InterPro" id="IPR036291">
    <property type="entry name" value="NAD(P)-bd_dom_sf"/>
</dbReference>
<feature type="domain" description="GFO/IDH/MocA-like oxidoreductase" evidence="2">
    <location>
        <begin position="155"/>
        <end position="292"/>
    </location>
</feature>